<proteinExistence type="predicted"/>
<dbReference type="Proteomes" id="UP001637996">
    <property type="component" value="Unassembled WGS sequence"/>
</dbReference>
<protein>
    <submittedName>
        <fullName evidence="2">DUF2812 domain-containing protein</fullName>
    </submittedName>
</protein>
<organism evidence="2 3">
    <name type="scientific">Anaerococcus martiniensis</name>
    <dbReference type="NCBI Taxonomy" id="3115615"/>
    <lineage>
        <taxon>Bacteria</taxon>
        <taxon>Bacillati</taxon>
        <taxon>Bacillota</taxon>
        <taxon>Tissierellia</taxon>
        <taxon>Tissierellales</taxon>
        <taxon>Peptoniphilaceae</taxon>
        <taxon>Anaerococcus</taxon>
    </lineage>
</organism>
<dbReference type="Pfam" id="PF11193">
    <property type="entry name" value="DUF2812"/>
    <property type="match status" value="1"/>
</dbReference>
<feature type="transmembrane region" description="Helical" evidence="1">
    <location>
        <begin position="231"/>
        <end position="250"/>
    </location>
</feature>
<keyword evidence="1" id="KW-0812">Transmembrane</keyword>
<feature type="transmembrane region" description="Helical" evidence="1">
    <location>
        <begin position="149"/>
        <end position="173"/>
    </location>
</feature>
<evidence type="ECO:0000256" key="1">
    <source>
        <dbReference type="SAM" id="Phobius"/>
    </source>
</evidence>
<feature type="transmembrane region" description="Helical" evidence="1">
    <location>
        <begin position="122"/>
        <end position="143"/>
    </location>
</feature>
<keyword evidence="1" id="KW-1133">Transmembrane helix</keyword>
<feature type="transmembrane region" description="Helical" evidence="1">
    <location>
        <begin position="266"/>
        <end position="283"/>
    </location>
</feature>
<keyword evidence="3" id="KW-1185">Reference proteome</keyword>
<reference evidence="2 3" key="1">
    <citation type="journal article" date="2025" name="Anaerobe">
        <title>Description of Anaerococcus kampingiae sp. nov., Anaerococcus groningensis sp. nov., Anaerococcus martiniensis sp. nov., and Anaerococcus cruorum sp. nov., isolated from human clinical specimens.</title>
        <authorList>
            <person name="Boiten K.E."/>
            <person name="Meijer J."/>
            <person name="van Wezel E.M."/>
            <person name="Veloo A.C.M."/>
        </authorList>
    </citation>
    <scope>NUCLEOTIDE SEQUENCE [LARGE SCALE GENOMIC DNA]</scope>
    <source>
        <strain evidence="2 3">ENR0831</strain>
    </source>
</reference>
<feature type="transmembrane region" description="Helical" evidence="1">
    <location>
        <begin position="201"/>
        <end position="219"/>
    </location>
</feature>
<gene>
    <name evidence="2" type="ORF">ACCQ41_02070</name>
</gene>
<evidence type="ECO:0000313" key="2">
    <source>
        <dbReference type="EMBL" id="MFO3665046.1"/>
    </source>
</evidence>
<dbReference type="InterPro" id="IPR021359">
    <property type="entry name" value="DUF2812"/>
</dbReference>
<dbReference type="RefSeq" id="WP_410030780.1">
    <property type="nucleotide sequence ID" value="NZ_JBGMEI010000002.1"/>
</dbReference>
<keyword evidence="1" id="KW-0472">Membrane</keyword>
<sequence length="407" mass="46790">MLKFRYLTYSNFGLVEKWYEDMAKKGWQIEKIPLPFVHKFKKSKQENVNYKISLAQNEGYFSSFTKDELDDFDQMSKDYGWTLIDRCFNMNLYRLEKDAADSIYNDDLEELKVLNKGIKGELISIIIAGFALLLNLFFMSASFHSPEIFYSNLVILLYPASILLLVFTILSIVDNISFRKKNKNVKNISNINFSKIAYSKIYAMTLIISFVLLIVGIVSNILSSSMANKNGLILVSLMPLLVPVIIFVLIKKIKKTDFKTKSKKQLMVLSVVIITIIFTFIRINSLSITGQDFEDNKSDIVHLKKSLLTKSHTIYKDEQLNVQIEKIVSRNSDLARTLFDREIKNAKNHPYNSDLVKDISGDYSYDMTYSLANENSYIILDNQTVLKLIGDIKNPEIQVALEKELGD</sequence>
<accession>A0ABW9M8Z0</accession>
<name>A0ABW9M8Z0_9FIRM</name>
<dbReference type="EMBL" id="JBGMEI010000002">
    <property type="protein sequence ID" value="MFO3665046.1"/>
    <property type="molecule type" value="Genomic_DNA"/>
</dbReference>
<evidence type="ECO:0000313" key="3">
    <source>
        <dbReference type="Proteomes" id="UP001637996"/>
    </source>
</evidence>
<comment type="caution">
    <text evidence="2">The sequence shown here is derived from an EMBL/GenBank/DDBJ whole genome shotgun (WGS) entry which is preliminary data.</text>
</comment>